<dbReference type="SUPFAM" id="SSF53448">
    <property type="entry name" value="Nucleotide-diphospho-sugar transferases"/>
    <property type="match status" value="1"/>
</dbReference>
<dbReference type="STRING" id="582692.SAMN05720606_11486"/>
<dbReference type="Proteomes" id="UP000198538">
    <property type="component" value="Unassembled WGS sequence"/>
</dbReference>
<organism evidence="3 4">
    <name type="scientific">Paenibacillus polysaccharolyticus</name>
    <dbReference type="NCBI Taxonomy" id="582692"/>
    <lineage>
        <taxon>Bacteria</taxon>
        <taxon>Bacillati</taxon>
        <taxon>Bacillota</taxon>
        <taxon>Bacilli</taxon>
        <taxon>Bacillales</taxon>
        <taxon>Paenibacillaceae</taxon>
        <taxon>Paenibacillus</taxon>
    </lineage>
</organism>
<dbReference type="InterPro" id="IPR029044">
    <property type="entry name" value="Nucleotide-diphossugar_trans"/>
</dbReference>
<dbReference type="PANTHER" id="PTHR22916">
    <property type="entry name" value="GLYCOSYLTRANSFERASE"/>
    <property type="match status" value="1"/>
</dbReference>
<dbReference type="CDD" id="cd00761">
    <property type="entry name" value="Glyco_tranf_GTA_type"/>
    <property type="match status" value="1"/>
</dbReference>
<feature type="domain" description="Glycosyltransferase 2-like" evidence="2">
    <location>
        <begin position="6"/>
        <end position="174"/>
    </location>
</feature>
<evidence type="ECO:0000259" key="2">
    <source>
        <dbReference type="Pfam" id="PF00535"/>
    </source>
</evidence>
<reference evidence="4" key="1">
    <citation type="submission" date="2016-10" db="EMBL/GenBank/DDBJ databases">
        <authorList>
            <person name="Varghese N."/>
            <person name="Submissions S."/>
        </authorList>
    </citation>
    <scope>NUCLEOTIDE SEQUENCE [LARGE SCALE GENOMIC DNA]</scope>
    <source>
        <strain evidence="4">BL9</strain>
    </source>
</reference>
<comment type="similarity">
    <text evidence="1">Belongs to the glycosyltransferase 2 family.</text>
</comment>
<evidence type="ECO:0000313" key="3">
    <source>
        <dbReference type="EMBL" id="SCY98104.1"/>
    </source>
</evidence>
<dbReference type="PANTHER" id="PTHR22916:SF64">
    <property type="entry name" value="TRANSFERASE, PUTATIVE-RELATED"/>
    <property type="match status" value="1"/>
</dbReference>
<dbReference type="RefSeq" id="WP_090923246.1">
    <property type="nucleotide sequence ID" value="NZ_FMVM01000014.1"/>
</dbReference>
<keyword evidence="4" id="KW-1185">Reference proteome</keyword>
<dbReference type="AlphaFoldDB" id="A0A1G5KCE4"/>
<dbReference type="GO" id="GO:0016740">
    <property type="term" value="F:transferase activity"/>
    <property type="evidence" value="ECO:0007669"/>
    <property type="project" value="UniProtKB-KW"/>
</dbReference>
<protein>
    <submittedName>
        <fullName evidence="3">Glycosyltransferase involved in cell wall bisynthesis</fullName>
    </submittedName>
</protein>
<dbReference type="InterPro" id="IPR001173">
    <property type="entry name" value="Glyco_trans_2-like"/>
</dbReference>
<dbReference type="Gene3D" id="3.90.550.10">
    <property type="entry name" value="Spore Coat Polysaccharide Biosynthesis Protein SpsA, Chain A"/>
    <property type="match status" value="1"/>
</dbReference>
<accession>A0A1G5KCE4</accession>
<dbReference type="EMBL" id="FMVM01000014">
    <property type="protein sequence ID" value="SCY98104.1"/>
    <property type="molecule type" value="Genomic_DNA"/>
</dbReference>
<proteinExistence type="inferred from homology"/>
<name>A0A1G5KCE4_9BACL</name>
<evidence type="ECO:0000256" key="1">
    <source>
        <dbReference type="ARBA" id="ARBA00006739"/>
    </source>
</evidence>
<evidence type="ECO:0000313" key="4">
    <source>
        <dbReference type="Proteomes" id="UP000198538"/>
    </source>
</evidence>
<gene>
    <name evidence="3" type="ORF">SAMN05720606_11486</name>
</gene>
<keyword evidence="3" id="KW-0808">Transferase</keyword>
<sequence>MHSRVSMIVPCYNKVKYISDMLDSVIKQEWDNIEVVLVNDGSSDGTREIMSNYTEKLESRGYTVVILDQENQGVASAIKNGLEHISGEFVCFPDCDDILHTEYVSAMVSALKSFPNTNCVVCDVVGNGRVSWSPSKNERSEVTLLQNDQHILLKKFILASFFQSACVMMMRTSLLSKLGIAQNFITNVKTTQEQQIWLPILTSETTIVHVNRKLYTYVEREMSIETSVKDIQAIYQYAEDRYELSRDILTNYVSSAENLNLFLKLSSIVKYHMILARINKYGLDEHKPKNIEEYIELVNSGGLIPFKLTTQIVDEFGFGMVSSAVNYYLTEYTPEKRKEVLFNRGKQNRLIAYGAGRIAERLLPIFIKLNLVPDEVWDTKACPGDHFHEIPLMKPTFESLTKKDTIILFIYDKKEVEQTLHKTDANVFYYQDLLIESFLEAQLNVN</sequence>
<dbReference type="Pfam" id="PF00535">
    <property type="entry name" value="Glycos_transf_2"/>
    <property type="match status" value="1"/>
</dbReference>